<comment type="caution">
    <text evidence="1">The sequence shown here is derived from an EMBL/GenBank/DDBJ whole genome shotgun (WGS) entry which is preliminary data.</text>
</comment>
<organism evidence="1 2">
    <name type="scientific">Zalaria obscura</name>
    <dbReference type="NCBI Taxonomy" id="2024903"/>
    <lineage>
        <taxon>Eukaryota</taxon>
        <taxon>Fungi</taxon>
        <taxon>Dikarya</taxon>
        <taxon>Ascomycota</taxon>
        <taxon>Pezizomycotina</taxon>
        <taxon>Dothideomycetes</taxon>
        <taxon>Dothideomycetidae</taxon>
        <taxon>Dothideales</taxon>
        <taxon>Zalariaceae</taxon>
        <taxon>Zalaria</taxon>
    </lineage>
</organism>
<proteinExistence type="predicted"/>
<protein>
    <submittedName>
        <fullName evidence="1">Structural maintenance of chromosomes protein 5</fullName>
    </submittedName>
</protein>
<name>A0ACC3SG42_9PEZI</name>
<accession>A0ACC3SG42</accession>
<evidence type="ECO:0000313" key="1">
    <source>
        <dbReference type="EMBL" id="KAK8212797.1"/>
    </source>
</evidence>
<sequence>MRPHMSPRRPVLPDSYRSVPRTNGVNSTNGASPPLKHQPGSIVRVTMRDFVTYSAAEFHPGPSLNMVIGPNGTGKSTLVCAICLGLGSKPEHLGRAKDLSEFVKHGAREAEIEIELAGDPSRHRQNPVVKRNIKREGNKSSYFIDGRPATQKAVTELTKSFHIQIDNLCQFLPQDRVVEFAALSPIDLLTQTLRAAAPEQMIDWHNELKQLRKEQKEGEADQQTQADILKQLEGRQTLQRGDVERLRERADLLERIKVLEKIRPFPAYRVARLKTQEIRDKKNAAEADLRRLEQEVAPALEAVNAKQAYVGRIDKVVASRKKIVERSEKQAGLLSKKQDELVEKIKECTQGIDAEREGSKKHRSDRARIEGQIRDLKKQSEQAPVDFDPAQYNEKNREFTRQLRDLEDRAEECNTRQRECINQASSLKQRIENAHNDLQSLQSQLGQQTNKLRGSSRDAAAAWQWIQANRDRFNAPVYGPPIIECSVKNPRHAKFVESVLQAGDLLAFTVTNSEDFKMLQQELYGNQKLHDINIRSAQKPMSEWPAPAREDEMRRLGLDTWIVDLLEGPEPVLSMLCDNRSIHQTGVAFRDINNAQYETLTQSAISSFVTPTEAFQITRRREYGPGATSTRTTKLKEAKFFTNQPIDTQAEQELNAKIREWRRDIQELEDQARTHKEQAREYGVQHKDCKDKQKQLQEEKEERQKAYAYRQSLPTKIRGLEEKQATLDEAMASFRSRVEAIEEDQAKLTLEKGQEALNYANTVATLQRLHIDLFEAELMLIEARSDLDALSRRNAEINTMLEQRRREVRAVAQEYERARGEAHELLSMCQEILQAETEDGLENERRIREEQPEGQSPEELENEIESTRARLEMVHEGNPAIIEEFERRGRKIEETRAKLARYETRLGGLEAQIAEIRSKWEPQLDGLIAHISEAFGENFARIGCAGQVGVYKDDDFEQWAVQIRVKFRENEPLSILDNHRQSGGERAVSTIFYLMALQSLARAPFRVVDEINQGMDPRNERLVHSRIVNIACAENTSQYFLITPKLLPNLAYHPNMKVHCIASGEYMPDDYSKLDFQALAEKALQVRSRVGGVMG</sequence>
<dbReference type="EMBL" id="JAMKPW020000012">
    <property type="protein sequence ID" value="KAK8212797.1"/>
    <property type="molecule type" value="Genomic_DNA"/>
</dbReference>
<dbReference type="Proteomes" id="UP001320706">
    <property type="component" value="Unassembled WGS sequence"/>
</dbReference>
<gene>
    <name evidence="1" type="primary">SMC5</name>
    <name evidence="1" type="ORF">M8818_002962</name>
</gene>
<keyword evidence="2" id="KW-1185">Reference proteome</keyword>
<evidence type="ECO:0000313" key="2">
    <source>
        <dbReference type="Proteomes" id="UP001320706"/>
    </source>
</evidence>
<reference evidence="1" key="1">
    <citation type="submission" date="2024-02" db="EMBL/GenBank/DDBJ databases">
        <title>Metagenome Assembled Genome of Zalaria obscura JY119.</title>
        <authorList>
            <person name="Vighnesh L."/>
            <person name="Jagadeeshwari U."/>
            <person name="Venkata Ramana C."/>
            <person name="Sasikala C."/>
        </authorList>
    </citation>
    <scope>NUCLEOTIDE SEQUENCE</scope>
    <source>
        <strain evidence="1">JY119</strain>
    </source>
</reference>